<evidence type="ECO:0000313" key="4">
    <source>
        <dbReference type="Proteomes" id="UP000887575"/>
    </source>
</evidence>
<dbReference type="SUPFAM" id="SSF49265">
    <property type="entry name" value="Fibronectin type III"/>
    <property type="match status" value="4"/>
</dbReference>
<proteinExistence type="predicted"/>
<dbReference type="WBParaSite" id="MBELARI_LOCUS6794.1">
    <property type="protein sequence ID" value="MBELARI_LOCUS6794.1"/>
    <property type="gene ID" value="MBELARI_LOCUS6794"/>
</dbReference>
<dbReference type="InterPro" id="IPR036116">
    <property type="entry name" value="FN3_sf"/>
</dbReference>
<dbReference type="PANTHER" id="PTHR46957:SF3">
    <property type="entry name" value="CYTOKINE RECEPTOR"/>
    <property type="match status" value="1"/>
</dbReference>
<keyword evidence="2" id="KW-0812">Transmembrane</keyword>
<dbReference type="PANTHER" id="PTHR46957">
    <property type="entry name" value="CYTOKINE RECEPTOR"/>
    <property type="match status" value="1"/>
</dbReference>
<feature type="region of interest" description="Disordered" evidence="1">
    <location>
        <begin position="1"/>
        <end position="138"/>
    </location>
</feature>
<evidence type="ECO:0000313" key="5">
    <source>
        <dbReference type="WBParaSite" id="MBELARI_LOCUS6794.1"/>
    </source>
</evidence>
<feature type="domain" description="Fibronectin type-III" evidence="3">
    <location>
        <begin position="453"/>
        <end position="545"/>
    </location>
</feature>
<dbReference type="InterPro" id="IPR003961">
    <property type="entry name" value="FN3_dom"/>
</dbReference>
<feature type="compositionally biased region" description="Pro residues" evidence="1">
    <location>
        <begin position="50"/>
        <end position="59"/>
    </location>
</feature>
<dbReference type="PROSITE" id="PS50853">
    <property type="entry name" value="FN3"/>
    <property type="match status" value="6"/>
</dbReference>
<feature type="compositionally biased region" description="Pro residues" evidence="1">
    <location>
        <begin position="302"/>
        <end position="311"/>
    </location>
</feature>
<dbReference type="InterPro" id="IPR013783">
    <property type="entry name" value="Ig-like_fold"/>
</dbReference>
<feature type="domain" description="Fibronectin type-III" evidence="3">
    <location>
        <begin position="1031"/>
        <end position="1131"/>
    </location>
</feature>
<accession>A0AAF3FI57</accession>
<dbReference type="InterPro" id="IPR050713">
    <property type="entry name" value="RTP_Phos/Ushers"/>
</dbReference>
<feature type="region of interest" description="Disordered" evidence="1">
    <location>
        <begin position="297"/>
        <end position="321"/>
    </location>
</feature>
<dbReference type="GO" id="GO:0016020">
    <property type="term" value="C:membrane"/>
    <property type="evidence" value="ECO:0007669"/>
    <property type="project" value="UniProtKB-SubCell"/>
</dbReference>
<keyword evidence="4" id="KW-1185">Reference proteome</keyword>
<dbReference type="Pfam" id="PF00041">
    <property type="entry name" value="fn3"/>
    <property type="match status" value="4"/>
</dbReference>
<keyword evidence="2" id="KW-0472">Membrane</keyword>
<organism evidence="4 5">
    <name type="scientific">Mesorhabditis belari</name>
    <dbReference type="NCBI Taxonomy" id="2138241"/>
    <lineage>
        <taxon>Eukaryota</taxon>
        <taxon>Metazoa</taxon>
        <taxon>Ecdysozoa</taxon>
        <taxon>Nematoda</taxon>
        <taxon>Chromadorea</taxon>
        <taxon>Rhabditida</taxon>
        <taxon>Rhabditina</taxon>
        <taxon>Rhabditomorpha</taxon>
        <taxon>Rhabditoidea</taxon>
        <taxon>Rhabditidae</taxon>
        <taxon>Mesorhabditinae</taxon>
        <taxon>Mesorhabditis</taxon>
    </lineage>
</organism>
<evidence type="ECO:0000256" key="1">
    <source>
        <dbReference type="SAM" id="MobiDB-lite"/>
    </source>
</evidence>
<reference evidence="5" key="1">
    <citation type="submission" date="2024-02" db="UniProtKB">
        <authorList>
            <consortium name="WormBaseParasite"/>
        </authorList>
    </citation>
    <scope>IDENTIFICATION</scope>
</reference>
<feature type="transmembrane region" description="Helical" evidence="2">
    <location>
        <begin position="1263"/>
        <end position="1286"/>
    </location>
</feature>
<keyword evidence="2" id="KW-1133">Transmembrane helix</keyword>
<feature type="domain" description="Fibronectin type-III" evidence="3">
    <location>
        <begin position="746"/>
        <end position="843"/>
    </location>
</feature>
<sequence length="1310" mass="144416">MASYLAPRVHPGAFTAPPVVSPVVSGIPVSSVPLAGHPHRSPYDPSTSGIPPPTAPTSPPNSAIQHPPKENSDCGSSSGVGGMKNVEVLSSDEAGSSSSPSGVSDGGPTATHPTHPLHASPMNMPPQAIPGIQGVAGPSVPPPLPAPYFVAPPPRPGFPGAPPLLPHGPPPPLMMVPPNGPPIQGLFCSPSDLFVHIQPGERLTLRVGNEDQDIIGPATVRMVGEAGCHPSALPIYVPPGHQIHQIVDENGVLRHLILSSEPSMAQRSQQPASMMNGYGRAGPSQIHNLVTVDRPNKAFPKTAPPRPPTAEPTPTEDQEDTCDMDVEEKDRLREMLNCIQAPSLVRVTDVEADLQWQELDTSEAAAPGGPFPQIDASEFSYSVILYENQANNPRYITTYQCDPEQGGNCLRLFKLRPLTDYFVQLKASLEERGIIGEPSKAVHFRTKPPRPNAPMPLRILETGTNFMVIGWNTAVEKTHSVHFYNVYVQLGNEPTTRTKMFSGNEERAVITNLLAGTRYDVFVSVMTDCGESSLSSPLRVDTRPDVKPQVPNIQNITARSVKMNWATIPDHKLSVEMSEGRMDNNIRVVREQIAGPGTIVDGLNPGTEYRFRLVVSGLPSAKSDWVPVRTTQAQRNQEHPSKELRVLVPNPPFVIASSSRRLEIGWKVNGARDREFTYLVEGSPRIPEGAQPKWKTIYRGEKTQVTVDEGFAVFRVQTFNKKGVNSDWSSNLVLPNPIDDLSPPAAPSVPELTVVDKSTVLVRWQTGMAKDNELPDGISWVIELRRKDDNNNVVYSGQEPSFSISGLAPQQRVEIQIRKVFMDESKRLEGAWSPVASISTPKEAPKVPRNVRVNQEKRTLEWTSDEDETTIYHVSRFRVIGEEKDKELEMNTKKQECSLGELEPASVYEFTVSASHEGGSSDPSAPLVYETRAQVPRPPEGVSAETMSMSEIHLRWERPDCCGAEVKQYIIKVTLDEEVVREFYVPSTAEQCDYSITGLEASTVYSIGLLAENEIGCSEQVVVTGRTRTPPPRPPTLDADSEPTQMRLRWRHIYHPSTDSSPIRYRVVRVVENEDDDTEQNVVAYDGEACQCKIRNLNENTIYKFKIRAIDKQVGPGAWSEVYEFSTTLAPPPGIKGLLSASNSGNGYQQIEWPSCINKQNPRRLFYSLEVQECGAERPEWTPVYEGANPQYTLKVNDYQRSLQVRVRCARVDPEGKKLYSTPSQTLFISNSSRGEPKSEPCVEVPAPTFFQTACKWVAERSFATLIIIVFFAISIVMAFFMDYAFELATPAQPDSPKTTPRPNNRRSGL</sequence>
<feature type="compositionally biased region" description="Low complexity" evidence="1">
    <location>
        <begin position="87"/>
        <end position="108"/>
    </location>
</feature>
<dbReference type="Gene3D" id="2.60.40.10">
    <property type="entry name" value="Immunoglobulins"/>
    <property type="match status" value="7"/>
</dbReference>
<feature type="domain" description="Fibronectin type-III" evidence="3">
    <location>
        <begin position="547"/>
        <end position="633"/>
    </location>
</feature>
<evidence type="ECO:0000256" key="2">
    <source>
        <dbReference type="SAM" id="Phobius"/>
    </source>
</evidence>
<feature type="compositionally biased region" description="Low complexity" evidence="1">
    <location>
        <begin position="17"/>
        <end position="33"/>
    </location>
</feature>
<dbReference type="SMART" id="SM00060">
    <property type="entry name" value="FN3"/>
    <property type="match status" value="7"/>
</dbReference>
<feature type="domain" description="Fibronectin type-III" evidence="3">
    <location>
        <begin position="844"/>
        <end position="934"/>
    </location>
</feature>
<name>A0AAF3FI57_9BILA</name>
<evidence type="ECO:0000259" key="3">
    <source>
        <dbReference type="PROSITE" id="PS50853"/>
    </source>
</evidence>
<dbReference type="Proteomes" id="UP000887575">
    <property type="component" value="Unassembled WGS sequence"/>
</dbReference>
<feature type="domain" description="Fibronectin type-III" evidence="3">
    <location>
        <begin position="938"/>
        <end position="1030"/>
    </location>
</feature>
<dbReference type="CDD" id="cd00063">
    <property type="entry name" value="FN3"/>
    <property type="match status" value="6"/>
</dbReference>
<protein>
    <submittedName>
        <fullName evidence="5">Fibronectin type-III domain-containing protein</fullName>
    </submittedName>
</protein>